<dbReference type="OrthoDB" id="6636047at2"/>
<evidence type="ECO:0000313" key="2">
    <source>
        <dbReference type="EMBL" id="RGC12463.1"/>
    </source>
</evidence>
<evidence type="ECO:0008006" key="4">
    <source>
        <dbReference type="Google" id="ProtNLM"/>
    </source>
</evidence>
<dbReference type="EMBL" id="QVEV01000030">
    <property type="protein sequence ID" value="RGC12463.1"/>
    <property type="molecule type" value="Genomic_DNA"/>
</dbReference>
<dbReference type="Proteomes" id="UP000260025">
    <property type="component" value="Unassembled WGS sequence"/>
</dbReference>
<accession>A0A3E2VNU3</accession>
<dbReference type="AlphaFoldDB" id="A0A3E2VNU3"/>
<evidence type="ECO:0000313" key="3">
    <source>
        <dbReference type="Proteomes" id="UP000260025"/>
    </source>
</evidence>
<gene>
    <name evidence="2" type="ORF">DXA38_16605</name>
</gene>
<evidence type="ECO:0000256" key="1">
    <source>
        <dbReference type="SAM" id="MobiDB-lite"/>
    </source>
</evidence>
<organism evidence="2 3">
    <name type="scientific">Clostridium innocuum</name>
    <dbReference type="NCBI Taxonomy" id="1522"/>
    <lineage>
        <taxon>Bacteria</taxon>
        <taxon>Bacillati</taxon>
        <taxon>Bacillota</taxon>
        <taxon>Clostridia</taxon>
        <taxon>Eubacteriales</taxon>
        <taxon>Clostridiaceae</taxon>
        <taxon>Clostridium</taxon>
    </lineage>
</organism>
<name>A0A3E2VNU3_CLOIN</name>
<protein>
    <recommendedName>
        <fullName evidence="4">LPXTG cell wall anchor domain-containing protein</fullName>
    </recommendedName>
</protein>
<comment type="caution">
    <text evidence="2">The sequence shown here is derived from an EMBL/GenBank/DDBJ whole genome shotgun (WGS) entry which is preliminary data.</text>
</comment>
<feature type="region of interest" description="Disordered" evidence="1">
    <location>
        <begin position="409"/>
        <end position="463"/>
    </location>
</feature>
<dbReference type="RefSeq" id="WP_117444150.1">
    <property type="nucleotide sequence ID" value="NZ_JAJFEN010000010.1"/>
</dbReference>
<feature type="compositionally biased region" description="Basic and acidic residues" evidence="1">
    <location>
        <begin position="409"/>
        <end position="422"/>
    </location>
</feature>
<proteinExistence type="predicted"/>
<sequence length="495" mass="55274">MKKILALLLCFGITYTISNGSAIHATGNEESTDTVTVENNSENINEKNDVPVENSTIEDKVLTNLTAENIEVINNYTEYIEMSKSYSSAYDDYKDYGILYQQYTGITTLPYLDFSLKIDGVNTEDYEIENKIKNNPANEKNFINTAQEFEILADVIITNKNGESVTIEKPVKSKVVKVEGKVINRKAHAIADLVVHYNDNVLDSIFNNSVQYNLQVEMMDGTVKKVKALANQGIIVNKPDGTFYGEQGGVYDLKYIIEDATDPFGYNTILQGYFIDDNNNIVDRQGKVIIPFDKREIKEYKSTNTEIKLNAKVGTIPDSAVLESTQRTDLNLDKEYVAYDMNLLCNDEYIQPVGSVDLTIAIPKNLLNKDLGVYYMDDKGNLEELESVVNGDSISFTTTHFSTYVVMEKTESSKPSDDDKKPTKPTTPNTDDKKPSTPNTNGNKETPSTDKKETIKNTSDVATGDSTNTLPFVILSLSTLLVMGVVIRKKVKHVK</sequence>
<reference evidence="2 3" key="1">
    <citation type="submission" date="2018-08" db="EMBL/GenBank/DDBJ databases">
        <title>A genome reference for cultivated species of the human gut microbiota.</title>
        <authorList>
            <person name="Zou Y."/>
            <person name="Xue W."/>
            <person name="Luo G."/>
        </authorList>
    </citation>
    <scope>NUCLEOTIDE SEQUENCE [LARGE SCALE GENOMIC DNA]</scope>
    <source>
        <strain evidence="2 3">OF01-2LB</strain>
    </source>
</reference>